<evidence type="ECO:0000256" key="4">
    <source>
        <dbReference type="ARBA" id="ARBA00023136"/>
    </source>
</evidence>
<dbReference type="PANTHER" id="PTHR11132">
    <property type="entry name" value="SOLUTE CARRIER FAMILY 35"/>
    <property type="match status" value="1"/>
</dbReference>
<feature type="transmembrane region" description="Helical" evidence="5">
    <location>
        <begin position="6"/>
        <end position="24"/>
    </location>
</feature>
<dbReference type="InterPro" id="IPR050186">
    <property type="entry name" value="TPT_transporter"/>
</dbReference>
<keyword evidence="2 5" id="KW-0812">Transmembrane</keyword>
<keyword evidence="7" id="KW-1185">Reference proteome</keyword>
<feature type="transmembrane region" description="Helical" evidence="5">
    <location>
        <begin position="71"/>
        <end position="96"/>
    </location>
</feature>
<keyword evidence="4 5" id="KW-0472">Membrane</keyword>
<feature type="transmembrane region" description="Helical" evidence="5">
    <location>
        <begin position="31"/>
        <end position="51"/>
    </location>
</feature>
<comment type="subcellular location">
    <subcellularLocation>
        <location evidence="1">Membrane</location>
        <topology evidence="1">Multi-pass membrane protein</topology>
    </subcellularLocation>
</comment>
<evidence type="ECO:0000256" key="3">
    <source>
        <dbReference type="ARBA" id="ARBA00022989"/>
    </source>
</evidence>
<dbReference type="GO" id="GO:0016020">
    <property type="term" value="C:membrane"/>
    <property type="evidence" value="ECO:0007669"/>
    <property type="project" value="UniProtKB-SubCell"/>
</dbReference>
<accession>A0ABC8UVR9</accession>
<evidence type="ECO:0000313" key="6">
    <source>
        <dbReference type="EMBL" id="CAK9185109.1"/>
    </source>
</evidence>
<reference evidence="6 7" key="1">
    <citation type="submission" date="2024-02" db="EMBL/GenBank/DDBJ databases">
        <authorList>
            <person name="Vignale AGUSTIN F."/>
            <person name="Sosa J E."/>
            <person name="Modenutti C."/>
        </authorList>
    </citation>
    <scope>NUCLEOTIDE SEQUENCE [LARGE SCALE GENOMIC DNA]</scope>
</reference>
<protein>
    <submittedName>
        <fullName evidence="6">Uncharacterized protein</fullName>
    </submittedName>
</protein>
<evidence type="ECO:0000313" key="7">
    <source>
        <dbReference type="Proteomes" id="UP001642360"/>
    </source>
</evidence>
<name>A0ABC8UVR9_9AQUA</name>
<evidence type="ECO:0000256" key="1">
    <source>
        <dbReference type="ARBA" id="ARBA00004141"/>
    </source>
</evidence>
<organism evidence="6 7">
    <name type="scientific">Ilex paraguariensis</name>
    <name type="common">yerba mate</name>
    <dbReference type="NCBI Taxonomy" id="185542"/>
    <lineage>
        <taxon>Eukaryota</taxon>
        <taxon>Viridiplantae</taxon>
        <taxon>Streptophyta</taxon>
        <taxon>Embryophyta</taxon>
        <taxon>Tracheophyta</taxon>
        <taxon>Spermatophyta</taxon>
        <taxon>Magnoliopsida</taxon>
        <taxon>eudicotyledons</taxon>
        <taxon>Gunneridae</taxon>
        <taxon>Pentapetalae</taxon>
        <taxon>asterids</taxon>
        <taxon>campanulids</taxon>
        <taxon>Aquifoliales</taxon>
        <taxon>Aquifoliaceae</taxon>
        <taxon>Ilex</taxon>
    </lineage>
</organism>
<dbReference type="AlphaFoldDB" id="A0ABC8UVR9"/>
<evidence type="ECO:0000256" key="5">
    <source>
        <dbReference type="SAM" id="Phobius"/>
    </source>
</evidence>
<proteinExistence type="predicted"/>
<sequence>MTAAFLEVTFSVILIAAGVIIAAMGDFSFDVFGYGMALTSVFFQTMYLILVERSGAEDGFSSVEIMLHNSFLSLPCLLFLIIATGEFPNSLSLLFAKVRIWIPMRHIFMPFLTVFKSSEKFMIILDQNYDAKN</sequence>
<evidence type="ECO:0000256" key="2">
    <source>
        <dbReference type="ARBA" id="ARBA00022692"/>
    </source>
</evidence>
<dbReference type="EMBL" id="CAUOFW020009169">
    <property type="protein sequence ID" value="CAK9185109.1"/>
    <property type="molecule type" value="Genomic_DNA"/>
</dbReference>
<keyword evidence="3 5" id="KW-1133">Transmembrane helix</keyword>
<dbReference type="Proteomes" id="UP001642360">
    <property type="component" value="Unassembled WGS sequence"/>
</dbReference>
<comment type="caution">
    <text evidence="6">The sequence shown here is derived from an EMBL/GenBank/DDBJ whole genome shotgun (WGS) entry which is preliminary data.</text>
</comment>
<gene>
    <name evidence="6" type="ORF">ILEXP_LOCUS55472</name>
</gene>